<dbReference type="GO" id="GO:0009263">
    <property type="term" value="P:deoxyribonucleotide biosynthetic process"/>
    <property type="evidence" value="ECO:0007669"/>
    <property type="project" value="TreeGrafter"/>
</dbReference>
<dbReference type="AlphaFoldDB" id="A0A4Y2LW51"/>
<dbReference type="GO" id="GO:0004748">
    <property type="term" value="F:ribonucleoside-diphosphate reductase activity, thioredoxin disulfide as acceptor"/>
    <property type="evidence" value="ECO:0007669"/>
    <property type="project" value="TreeGrafter"/>
</dbReference>
<comment type="caution">
    <text evidence="7">The sequence shown here is derived from an EMBL/GenBank/DDBJ whole genome shotgun (WGS) entry which is preliminary data.</text>
</comment>
<dbReference type="InterPro" id="IPR008926">
    <property type="entry name" value="RNR_R1-su_N"/>
</dbReference>
<evidence type="ECO:0000259" key="6">
    <source>
        <dbReference type="PROSITE" id="PS51161"/>
    </source>
</evidence>
<feature type="non-terminal residue" evidence="7">
    <location>
        <position position="114"/>
    </location>
</feature>
<dbReference type="GO" id="GO:0005524">
    <property type="term" value="F:ATP binding"/>
    <property type="evidence" value="ECO:0007669"/>
    <property type="project" value="UniProtKB-UniRule"/>
</dbReference>
<evidence type="ECO:0000313" key="7">
    <source>
        <dbReference type="EMBL" id="GBN19045.1"/>
    </source>
</evidence>
<evidence type="ECO:0000256" key="1">
    <source>
        <dbReference type="ARBA" id="ARBA00019284"/>
    </source>
</evidence>
<dbReference type="PANTHER" id="PTHR11573:SF6">
    <property type="entry name" value="RIBONUCLEOSIDE-DIPHOSPHATE REDUCTASE LARGE SUBUNIT"/>
    <property type="match status" value="1"/>
</dbReference>
<organism evidence="7 8">
    <name type="scientific">Araneus ventricosus</name>
    <name type="common">Orbweaver spider</name>
    <name type="synonym">Epeira ventricosa</name>
    <dbReference type="NCBI Taxonomy" id="182803"/>
    <lineage>
        <taxon>Eukaryota</taxon>
        <taxon>Metazoa</taxon>
        <taxon>Ecdysozoa</taxon>
        <taxon>Arthropoda</taxon>
        <taxon>Chelicerata</taxon>
        <taxon>Arachnida</taxon>
        <taxon>Araneae</taxon>
        <taxon>Araneomorphae</taxon>
        <taxon>Entelegynae</taxon>
        <taxon>Araneoidea</taxon>
        <taxon>Araneidae</taxon>
        <taxon>Araneus</taxon>
    </lineage>
</organism>
<keyword evidence="2 5" id="KW-0547">Nucleotide-binding</keyword>
<sequence length="114" mass="12467">MISSTRARAFLCAKNLVGQLKYQLSSYESSENTVARMTSRIKELCHGLNMDYVNPSTVVQKVVSGLAPNMKSSELNRLAAEICATLTTFHPDYAALAGRIAVSTLHSHTKESFS</sequence>
<evidence type="ECO:0000256" key="2">
    <source>
        <dbReference type="ARBA" id="ARBA00022741"/>
    </source>
</evidence>
<dbReference type="InterPro" id="IPR005144">
    <property type="entry name" value="ATP-cone_dom"/>
</dbReference>
<dbReference type="OrthoDB" id="3000483at2759"/>
<reference evidence="7 8" key="1">
    <citation type="journal article" date="2019" name="Sci. Rep.">
        <title>Orb-weaving spider Araneus ventricosus genome elucidates the spidroin gene catalogue.</title>
        <authorList>
            <person name="Kono N."/>
            <person name="Nakamura H."/>
            <person name="Ohtoshi R."/>
            <person name="Moran D.A.P."/>
            <person name="Shinohara A."/>
            <person name="Yoshida Y."/>
            <person name="Fujiwara M."/>
            <person name="Mori M."/>
            <person name="Tomita M."/>
            <person name="Arakawa K."/>
        </authorList>
    </citation>
    <scope>NUCLEOTIDE SEQUENCE [LARGE SCALE GENOMIC DNA]</scope>
</reference>
<dbReference type="Proteomes" id="UP000499080">
    <property type="component" value="Unassembled WGS sequence"/>
</dbReference>
<dbReference type="GO" id="GO:0005971">
    <property type="term" value="C:ribonucleoside-diphosphate reductase complex"/>
    <property type="evidence" value="ECO:0007669"/>
    <property type="project" value="TreeGrafter"/>
</dbReference>
<name>A0A4Y2LW51_ARAVE</name>
<evidence type="ECO:0000256" key="4">
    <source>
        <dbReference type="ARBA" id="ARBA00031255"/>
    </source>
</evidence>
<protein>
    <recommendedName>
        <fullName evidence="1">Ribonucleoside-diphosphate reductase large subunit</fullName>
    </recommendedName>
    <alternativeName>
        <fullName evidence="4">Ribonucleotide reductase large subunit</fullName>
    </alternativeName>
</protein>
<proteinExistence type="predicted"/>
<gene>
    <name evidence="7" type="primary">RnrL</name>
    <name evidence="7" type="ORF">AVEN_73449_1</name>
</gene>
<dbReference type="InterPro" id="IPR039718">
    <property type="entry name" value="Rrm1"/>
</dbReference>
<evidence type="ECO:0000256" key="5">
    <source>
        <dbReference type="PROSITE-ProRule" id="PRU00492"/>
    </source>
</evidence>
<keyword evidence="3 5" id="KW-0067">ATP-binding</keyword>
<evidence type="ECO:0000313" key="8">
    <source>
        <dbReference type="Proteomes" id="UP000499080"/>
    </source>
</evidence>
<keyword evidence="8" id="KW-1185">Reference proteome</keyword>
<evidence type="ECO:0000256" key="3">
    <source>
        <dbReference type="ARBA" id="ARBA00022840"/>
    </source>
</evidence>
<dbReference type="PROSITE" id="PS51161">
    <property type="entry name" value="ATP_CONE"/>
    <property type="match status" value="1"/>
</dbReference>
<dbReference type="EMBL" id="BGPR01006441">
    <property type="protein sequence ID" value="GBN19045.1"/>
    <property type="molecule type" value="Genomic_DNA"/>
</dbReference>
<feature type="domain" description="ATP-cone" evidence="6">
    <location>
        <begin position="20"/>
        <end position="111"/>
    </location>
</feature>
<accession>A0A4Y2LW51</accession>
<dbReference type="PANTHER" id="PTHR11573">
    <property type="entry name" value="RIBONUCLEOSIDE-DIPHOSPHATE REDUCTASE LARGE CHAIN"/>
    <property type="match status" value="1"/>
</dbReference>
<dbReference type="SUPFAM" id="SSF48168">
    <property type="entry name" value="R1 subunit of ribonucleotide reductase, N-terminal domain"/>
    <property type="match status" value="1"/>
</dbReference>